<dbReference type="CDD" id="cd12108">
    <property type="entry name" value="Hr-like"/>
    <property type="match status" value="1"/>
</dbReference>
<evidence type="ECO:0000313" key="4">
    <source>
        <dbReference type="Proteomes" id="UP001336250"/>
    </source>
</evidence>
<feature type="compositionally biased region" description="Low complexity" evidence="1">
    <location>
        <begin position="1"/>
        <end position="15"/>
    </location>
</feature>
<dbReference type="EMBL" id="JAZIBG010000021">
    <property type="protein sequence ID" value="MEF7614162.1"/>
    <property type="molecule type" value="Genomic_DNA"/>
</dbReference>
<dbReference type="InterPro" id="IPR012312">
    <property type="entry name" value="Hemerythrin-like"/>
</dbReference>
<protein>
    <submittedName>
        <fullName evidence="3">Hemerythrin domain-containing protein</fullName>
    </submittedName>
</protein>
<gene>
    <name evidence="3" type="ORF">V4F39_09610</name>
</gene>
<organism evidence="3 4">
    <name type="scientific">Aquincola agrisoli</name>
    <dbReference type="NCBI Taxonomy" id="3119538"/>
    <lineage>
        <taxon>Bacteria</taxon>
        <taxon>Pseudomonadati</taxon>
        <taxon>Pseudomonadota</taxon>
        <taxon>Betaproteobacteria</taxon>
        <taxon>Burkholderiales</taxon>
        <taxon>Sphaerotilaceae</taxon>
        <taxon>Aquincola</taxon>
    </lineage>
</organism>
<comment type="caution">
    <text evidence="3">The sequence shown here is derived from an EMBL/GenBank/DDBJ whole genome shotgun (WGS) entry which is preliminary data.</text>
</comment>
<dbReference type="RefSeq" id="WP_332289122.1">
    <property type="nucleotide sequence ID" value="NZ_JAZIBG010000021.1"/>
</dbReference>
<sequence>MPNAQATTSRSTRSAAARETREAPDAITLLTDDHKEVKKLFRQYDKLAKAEAQASQRQEVAERICLMLTVHAQIEEELLYPAAREVLPEADLVDEAAVEHQSAKDLIAQIRGMTPDEPLYDAKVKVLGEYIDHHVKEEQDELFPKLRRRIDIKAIGAALMERKQALMAEEADGLH</sequence>
<keyword evidence="4" id="KW-1185">Reference proteome</keyword>
<dbReference type="Gene3D" id="1.20.120.520">
    <property type="entry name" value="nmb1532 protein domain like"/>
    <property type="match status" value="1"/>
</dbReference>
<accession>A0AAW9QFJ7</accession>
<dbReference type="AlphaFoldDB" id="A0AAW9QFJ7"/>
<reference evidence="3 4" key="1">
    <citation type="submission" date="2024-02" db="EMBL/GenBank/DDBJ databases">
        <title>Genome sequence of Aquincola sp. MAHUQ-54.</title>
        <authorList>
            <person name="Huq M.A."/>
        </authorList>
    </citation>
    <scope>NUCLEOTIDE SEQUENCE [LARGE SCALE GENOMIC DNA]</scope>
    <source>
        <strain evidence="3 4">MAHUQ-54</strain>
    </source>
</reference>
<feature type="region of interest" description="Disordered" evidence="1">
    <location>
        <begin position="1"/>
        <end position="26"/>
    </location>
</feature>
<feature type="domain" description="Hemerythrin-like" evidence="2">
    <location>
        <begin position="26"/>
        <end position="146"/>
    </location>
</feature>
<evidence type="ECO:0000259" key="2">
    <source>
        <dbReference type="Pfam" id="PF01814"/>
    </source>
</evidence>
<evidence type="ECO:0000256" key="1">
    <source>
        <dbReference type="SAM" id="MobiDB-lite"/>
    </source>
</evidence>
<dbReference type="PANTHER" id="PTHR35585">
    <property type="entry name" value="HHE DOMAIN PROTEIN (AFU_ORTHOLOGUE AFUA_4G00730)"/>
    <property type="match status" value="1"/>
</dbReference>
<dbReference type="PANTHER" id="PTHR35585:SF1">
    <property type="entry name" value="HHE DOMAIN PROTEIN (AFU_ORTHOLOGUE AFUA_4G00730)"/>
    <property type="match status" value="1"/>
</dbReference>
<proteinExistence type="predicted"/>
<dbReference type="Proteomes" id="UP001336250">
    <property type="component" value="Unassembled WGS sequence"/>
</dbReference>
<name>A0AAW9QFJ7_9BURK</name>
<dbReference type="Pfam" id="PF01814">
    <property type="entry name" value="Hemerythrin"/>
    <property type="match status" value="1"/>
</dbReference>
<evidence type="ECO:0000313" key="3">
    <source>
        <dbReference type="EMBL" id="MEF7614162.1"/>
    </source>
</evidence>